<dbReference type="Proteomes" id="UP000606974">
    <property type="component" value="Unassembled WGS sequence"/>
</dbReference>
<reference evidence="3" key="1">
    <citation type="submission" date="2020-02" db="EMBL/GenBank/DDBJ databases">
        <authorList>
            <person name="Palmer J.M."/>
        </authorList>
    </citation>
    <scope>NUCLEOTIDE SEQUENCE</scope>
    <source>
        <strain evidence="3">EPUS1.4</strain>
        <tissue evidence="3">Thallus</tissue>
    </source>
</reference>
<evidence type="ECO:0000313" key="4">
    <source>
        <dbReference type="Proteomes" id="UP000606974"/>
    </source>
</evidence>
<organism evidence="3 4">
    <name type="scientific">Endocarpon pusillum</name>
    <dbReference type="NCBI Taxonomy" id="364733"/>
    <lineage>
        <taxon>Eukaryota</taxon>
        <taxon>Fungi</taxon>
        <taxon>Dikarya</taxon>
        <taxon>Ascomycota</taxon>
        <taxon>Pezizomycotina</taxon>
        <taxon>Eurotiomycetes</taxon>
        <taxon>Chaetothyriomycetidae</taxon>
        <taxon>Verrucariales</taxon>
        <taxon>Verrucariaceae</taxon>
        <taxon>Endocarpon</taxon>
    </lineage>
</organism>
<feature type="region of interest" description="Disordered" evidence="1">
    <location>
        <begin position="77"/>
        <end position="126"/>
    </location>
</feature>
<proteinExistence type="predicted"/>
<feature type="compositionally biased region" description="Basic and acidic residues" evidence="1">
    <location>
        <begin position="96"/>
        <end position="106"/>
    </location>
</feature>
<dbReference type="EMBL" id="JAACFV010000007">
    <property type="protein sequence ID" value="KAF7513183.1"/>
    <property type="molecule type" value="Genomic_DNA"/>
</dbReference>
<feature type="region of interest" description="Disordered" evidence="1">
    <location>
        <begin position="179"/>
        <end position="261"/>
    </location>
</feature>
<feature type="compositionally biased region" description="Polar residues" evidence="1">
    <location>
        <begin position="320"/>
        <end position="334"/>
    </location>
</feature>
<feature type="compositionally biased region" description="Polar residues" evidence="1">
    <location>
        <begin position="293"/>
        <end position="304"/>
    </location>
</feature>
<feature type="compositionally biased region" description="Polar residues" evidence="1">
    <location>
        <begin position="369"/>
        <end position="381"/>
    </location>
</feature>
<dbReference type="InterPro" id="IPR056929">
    <property type="entry name" value="Znf_RING-like"/>
</dbReference>
<evidence type="ECO:0000313" key="3">
    <source>
        <dbReference type="EMBL" id="KAF7513183.1"/>
    </source>
</evidence>
<feature type="compositionally biased region" description="Basic and acidic residues" evidence="1">
    <location>
        <begin position="237"/>
        <end position="253"/>
    </location>
</feature>
<gene>
    <name evidence="3" type="ORF">GJ744_010579</name>
</gene>
<feature type="region of interest" description="Disordered" evidence="1">
    <location>
        <begin position="369"/>
        <end position="400"/>
    </location>
</feature>
<feature type="domain" description="RING zinc finger-like" evidence="2">
    <location>
        <begin position="408"/>
        <end position="462"/>
    </location>
</feature>
<evidence type="ECO:0000259" key="2">
    <source>
        <dbReference type="Pfam" id="PF25080"/>
    </source>
</evidence>
<dbReference type="AlphaFoldDB" id="A0A8H7AQ33"/>
<name>A0A8H7AQ33_9EURO</name>
<feature type="region of interest" description="Disordered" evidence="1">
    <location>
        <begin position="276"/>
        <end position="354"/>
    </location>
</feature>
<comment type="caution">
    <text evidence="3">The sequence shown here is derived from an EMBL/GenBank/DDBJ whole genome shotgun (WGS) entry which is preliminary data.</text>
</comment>
<protein>
    <recommendedName>
        <fullName evidence="2">RING zinc finger-like domain-containing protein</fullName>
    </recommendedName>
</protein>
<accession>A0A8H7AQ33</accession>
<dbReference type="Pfam" id="PF25080">
    <property type="entry name" value="zf_RING-like"/>
    <property type="match status" value="1"/>
</dbReference>
<dbReference type="OrthoDB" id="5405791at2759"/>
<evidence type="ECO:0000256" key="1">
    <source>
        <dbReference type="SAM" id="MobiDB-lite"/>
    </source>
</evidence>
<sequence>MQQAMPPRSSLTSSFSLTDANNEVVCPLANQDGSSCRKRCLGEKRFRSMQEHIRRAHPDHYIPKLPATEESFLLMVNTPPTHRPQPQPTSAPNHRGQSDTGDRDFYGADISSPPSPRIGEDAPPAAANAAVALAQLHQDQVGTEWDSDVDTFSEPQIKRERLGGSIELPSLRDQFRQDALTSHQANRPRELLPSILAHSPPGRYSSLPPIQRSGKLHRPRKSSVGQNARKAKHERTKSKEFSRRLSMEGRKAMSAEPPTAAWVQGKRWEDLIEAATSATEADDDRDLTPVPQSPNHQSNTTNTEAVKRSSLPPGFRIPGQMQQQYHASPLQNALTPPPPGGLEANEPFPSVESSVESVISGQNFHISTSGLSASGSTNNDTSPSQLQSHHYHHSQSSSLGSRTDSLEVFCASCGRSWLLKSCFACTECICACCTDCVSQILSSPVITVQPGLAPVRRGCPRCGVMGGKWKRFQLDFR</sequence>
<feature type="compositionally biased region" description="Low complexity" evidence="1">
    <location>
        <begin position="382"/>
        <end position="400"/>
    </location>
</feature>
<keyword evidence="4" id="KW-1185">Reference proteome</keyword>